<dbReference type="AlphaFoldDB" id="A0A8H6M130"/>
<reference evidence="1 2" key="1">
    <citation type="submission" date="2020-07" db="EMBL/GenBank/DDBJ databases">
        <title>Comparative genomics of pyrophilous fungi reveals a link between fire events and developmental genes.</title>
        <authorList>
            <consortium name="DOE Joint Genome Institute"/>
            <person name="Steindorff A.S."/>
            <person name="Carver A."/>
            <person name="Calhoun S."/>
            <person name="Stillman K."/>
            <person name="Liu H."/>
            <person name="Lipzen A."/>
            <person name="Pangilinan J."/>
            <person name="Labutti K."/>
            <person name="Bruns T.D."/>
            <person name="Grigoriev I.V."/>
        </authorList>
    </citation>
    <scope>NUCLEOTIDE SEQUENCE [LARGE SCALE GENOMIC DNA]</scope>
    <source>
        <strain evidence="1 2">CBS 144469</strain>
    </source>
</reference>
<evidence type="ECO:0000313" key="2">
    <source>
        <dbReference type="Proteomes" id="UP000521943"/>
    </source>
</evidence>
<name>A0A8H6M130_9AGAR</name>
<accession>A0A8H6M130</accession>
<dbReference type="EMBL" id="JACGCI010000077">
    <property type="protein sequence ID" value="KAF6747812.1"/>
    <property type="molecule type" value="Genomic_DNA"/>
</dbReference>
<evidence type="ECO:0000313" key="1">
    <source>
        <dbReference type="EMBL" id="KAF6747812.1"/>
    </source>
</evidence>
<sequence>MDSLKRGSKRYTLKRSTQFTSTFLLWDRVRKDVAVCTHAFVILYATPLDTGNFCPEGARPPMEFKGQMRKYEPSLAAQVSLTFDTRVEPTLHETLSTLEEWGKTKGDFSTEGKSRNPWNSPYAVATQNRFTVASPLFQKRTGFNVTDDKYVVDYEVHPWVEKACVPHNPSWVPNPNLARFMHRRHNDVLVDILKSSNPKLVPGDLVVMTFKIAFSASGTYWQMSFAPIQVIRMGQIAEAVLGKVGDAENNARLDLPRAGERLKAFSGELGYFSPSV</sequence>
<comment type="caution">
    <text evidence="1">The sequence shown here is derived from an EMBL/GenBank/DDBJ whole genome shotgun (WGS) entry which is preliminary data.</text>
</comment>
<organism evidence="1 2">
    <name type="scientific">Ephemerocybe angulata</name>
    <dbReference type="NCBI Taxonomy" id="980116"/>
    <lineage>
        <taxon>Eukaryota</taxon>
        <taxon>Fungi</taxon>
        <taxon>Dikarya</taxon>
        <taxon>Basidiomycota</taxon>
        <taxon>Agaricomycotina</taxon>
        <taxon>Agaricomycetes</taxon>
        <taxon>Agaricomycetidae</taxon>
        <taxon>Agaricales</taxon>
        <taxon>Agaricineae</taxon>
        <taxon>Psathyrellaceae</taxon>
        <taxon>Ephemerocybe</taxon>
    </lineage>
</organism>
<proteinExistence type="predicted"/>
<dbReference type="Proteomes" id="UP000521943">
    <property type="component" value="Unassembled WGS sequence"/>
</dbReference>
<dbReference type="OrthoDB" id="3034725at2759"/>
<protein>
    <submittedName>
        <fullName evidence="1">Uncharacterized protein</fullName>
    </submittedName>
</protein>
<keyword evidence="2" id="KW-1185">Reference proteome</keyword>
<gene>
    <name evidence="1" type="ORF">DFP72DRAFT_585671</name>
</gene>